<organism evidence="3 4">
    <name type="scientific">Staphylococcus hsinchuensis</name>
    <dbReference type="NCBI Taxonomy" id="3051183"/>
    <lineage>
        <taxon>Bacteria</taxon>
        <taxon>Bacillati</taxon>
        <taxon>Bacillota</taxon>
        <taxon>Bacilli</taxon>
        <taxon>Bacillales</taxon>
        <taxon>Staphylococcaceae</taxon>
        <taxon>Staphylococcus</taxon>
    </lineage>
</organism>
<dbReference type="RefSeq" id="WP_251517261.1">
    <property type="nucleotide sequence ID" value="NZ_CP128355.1"/>
</dbReference>
<protein>
    <submittedName>
        <fullName evidence="3">Universal stress protein</fullName>
    </submittedName>
</protein>
<evidence type="ECO:0000313" key="3">
    <source>
        <dbReference type="EMBL" id="XAF70936.1"/>
    </source>
</evidence>
<dbReference type="Proteomes" id="UP001436297">
    <property type="component" value="Chromosome"/>
</dbReference>
<dbReference type="SUPFAM" id="SSF52402">
    <property type="entry name" value="Adenine nucleotide alpha hydrolases-like"/>
    <property type="match status" value="1"/>
</dbReference>
<dbReference type="PANTHER" id="PTHR46268:SF6">
    <property type="entry name" value="UNIVERSAL STRESS PROTEIN UP12"/>
    <property type="match status" value="1"/>
</dbReference>
<dbReference type="PANTHER" id="PTHR46268">
    <property type="entry name" value="STRESS RESPONSE PROTEIN NHAX"/>
    <property type="match status" value="1"/>
</dbReference>
<dbReference type="Pfam" id="PF00582">
    <property type="entry name" value="Usp"/>
    <property type="match status" value="1"/>
</dbReference>
<dbReference type="InterPro" id="IPR006016">
    <property type="entry name" value="UspA"/>
</dbReference>
<dbReference type="InterPro" id="IPR006015">
    <property type="entry name" value="Universal_stress_UspA"/>
</dbReference>
<dbReference type="PRINTS" id="PR01438">
    <property type="entry name" value="UNVRSLSTRESS"/>
</dbReference>
<sequence length="140" mass="16163">MYENILLAYDFDNKFNNVPAELERLTSASDDSQITIFNVISESELETSVRYKNVHFEELVEEKKEQLKPFIDELKSRDLNVSVKFKSGYIKQSILEEINENNYDVIVMSNKRARPNIKNVLGNVTHKIANSANIPVLIIK</sequence>
<dbReference type="InterPro" id="IPR014729">
    <property type="entry name" value="Rossmann-like_a/b/a_fold"/>
</dbReference>
<evidence type="ECO:0000313" key="4">
    <source>
        <dbReference type="Proteomes" id="UP001436297"/>
    </source>
</evidence>
<evidence type="ECO:0000259" key="2">
    <source>
        <dbReference type="Pfam" id="PF00582"/>
    </source>
</evidence>
<dbReference type="EMBL" id="CP128355">
    <property type="protein sequence ID" value="XAF70936.1"/>
    <property type="molecule type" value="Genomic_DNA"/>
</dbReference>
<reference evidence="3 4" key="1">
    <citation type="journal article" date="2024" name="Pathogens">
        <title>Staphylococcus hsinchuensis sp. nov., Isolated from Soymilk.</title>
        <authorList>
            <person name="Wang Y.T."/>
            <person name="Lin Y.C."/>
            <person name="Hsieh Y.H."/>
            <person name="Lin Y.T."/>
            <person name="Hamada M."/>
            <person name="Chen C.C."/>
            <person name="Liou J.S."/>
            <person name="Lee A.Y."/>
            <person name="Zhang W.L."/>
            <person name="Chen Y.T."/>
            <person name="Huang C.H."/>
        </authorList>
    </citation>
    <scope>NUCLEOTIDE SEQUENCE [LARGE SCALE GENOMIC DNA]</scope>
    <source>
        <strain evidence="3 4">H164</strain>
    </source>
</reference>
<comment type="similarity">
    <text evidence="1">Belongs to the universal stress protein A family.</text>
</comment>
<name>A0ABZ3EDL8_9STAP</name>
<evidence type="ECO:0000256" key="1">
    <source>
        <dbReference type="ARBA" id="ARBA00008791"/>
    </source>
</evidence>
<dbReference type="Gene3D" id="3.40.50.620">
    <property type="entry name" value="HUPs"/>
    <property type="match status" value="1"/>
</dbReference>
<feature type="domain" description="UspA" evidence="2">
    <location>
        <begin position="1"/>
        <end position="140"/>
    </location>
</feature>
<gene>
    <name evidence="3" type="ORF">QQM35_02110</name>
</gene>
<keyword evidence="4" id="KW-1185">Reference proteome</keyword>
<dbReference type="CDD" id="cd00293">
    <property type="entry name" value="USP-like"/>
    <property type="match status" value="1"/>
</dbReference>
<accession>A0ABZ3EDL8</accession>
<proteinExistence type="inferred from homology"/>